<organism evidence="2 3">
    <name type="scientific">Collinsella stercoris DSM 13279</name>
    <dbReference type="NCBI Taxonomy" id="445975"/>
    <lineage>
        <taxon>Bacteria</taxon>
        <taxon>Bacillati</taxon>
        <taxon>Actinomycetota</taxon>
        <taxon>Coriobacteriia</taxon>
        <taxon>Coriobacteriales</taxon>
        <taxon>Coriobacteriaceae</taxon>
        <taxon>Collinsella</taxon>
    </lineage>
</organism>
<feature type="transmembrane region" description="Helical" evidence="1">
    <location>
        <begin position="57"/>
        <end position="75"/>
    </location>
</feature>
<dbReference type="RefSeq" id="WP_006721079.1">
    <property type="nucleotide sequence ID" value="NZ_CP085935.1"/>
</dbReference>
<dbReference type="GeneID" id="98003172"/>
<sequence>MDERHDEDRVLEALHDACDVETSPLGPDGVYADGRIEPATYLYTRVQRLAPRPFKKIAPRIAVAVCGLSLLTVFIRMMSGIETGWIAVLLRVGGAPFGLVVGVFFLYIGLHLMFERSVPDADGKRPGLGEGCLMRCLAAPSSLLLGVGIFWAFGILPLIDASGAWHPSNTELVEFEVSRSRKGNYSLSGTTREGESFYSVVDRGFYEHFRDVSAASLQLEYLPGSNVVLWAAPGGAEG</sequence>
<feature type="transmembrane region" description="Helical" evidence="1">
    <location>
        <begin position="95"/>
        <end position="114"/>
    </location>
</feature>
<evidence type="ECO:0000313" key="2">
    <source>
        <dbReference type="EMBL" id="EEA90367.1"/>
    </source>
</evidence>
<dbReference type="Proteomes" id="UP000003560">
    <property type="component" value="Unassembled WGS sequence"/>
</dbReference>
<reference evidence="2 3" key="1">
    <citation type="submission" date="2008-10" db="EMBL/GenBank/DDBJ databases">
        <title>Draft genome sequence of Collinsella stercoris (DSM 13279).</title>
        <authorList>
            <person name="Sudarsanam P."/>
            <person name="Ley R."/>
            <person name="Guruge J."/>
            <person name="Turnbaugh P.J."/>
            <person name="Mahowald M."/>
            <person name="Liep D."/>
            <person name="Gordon J."/>
        </authorList>
    </citation>
    <scope>NUCLEOTIDE SEQUENCE [LARGE SCALE GENOMIC DNA]</scope>
    <source>
        <strain evidence="2 3">DSM 13279</strain>
    </source>
</reference>
<dbReference type="STRING" id="445975.COLSTE_01435"/>
<keyword evidence="1" id="KW-1133">Transmembrane helix</keyword>
<evidence type="ECO:0000256" key="1">
    <source>
        <dbReference type="SAM" id="Phobius"/>
    </source>
</evidence>
<keyword evidence="1" id="KW-0812">Transmembrane</keyword>
<keyword evidence="1" id="KW-0472">Membrane</keyword>
<dbReference type="HOGENOM" id="CLU_1164306_0_0_11"/>
<reference evidence="2 3" key="2">
    <citation type="submission" date="2008-10" db="EMBL/GenBank/DDBJ databases">
        <authorList>
            <person name="Fulton L."/>
            <person name="Clifton S."/>
            <person name="Fulton B."/>
            <person name="Xu J."/>
            <person name="Minx P."/>
            <person name="Pepin K.H."/>
            <person name="Johnson M."/>
            <person name="Thiruvilangam P."/>
            <person name="Bhonagiri V."/>
            <person name="Nash W.E."/>
            <person name="Mardis E.R."/>
            <person name="Wilson R.K."/>
        </authorList>
    </citation>
    <scope>NUCLEOTIDE SEQUENCE [LARGE SCALE GENOMIC DNA]</scope>
    <source>
        <strain evidence="2 3">DSM 13279</strain>
    </source>
</reference>
<accession>B6GBH6</accession>
<keyword evidence="3" id="KW-1185">Reference proteome</keyword>
<gene>
    <name evidence="2" type="ORF">COLSTE_01435</name>
</gene>
<dbReference type="EMBL" id="ABXJ01000076">
    <property type="protein sequence ID" value="EEA90367.1"/>
    <property type="molecule type" value="Genomic_DNA"/>
</dbReference>
<dbReference type="OrthoDB" id="5298807at2"/>
<protein>
    <submittedName>
        <fullName evidence="2">Uncharacterized protein</fullName>
    </submittedName>
</protein>
<proteinExistence type="predicted"/>
<comment type="caution">
    <text evidence="2">The sequence shown here is derived from an EMBL/GenBank/DDBJ whole genome shotgun (WGS) entry which is preliminary data.</text>
</comment>
<name>B6GBH6_9ACTN</name>
<evidence type="ECO:0000313" key="3">
    <source>
        <dbReference type="Proteomes" id="UP000003560"/>
    </source>
</evidence>
<feature type="transmembrane region" description="Helical" evidence="1">
    <location>
        <begin position="135"/>
        <end position="159"/>
    </location>
</feature>
<dbReference type="AlphaFoldDB" id="B6GBH6"/>